<evidence type="ECO:0000313" key="1">
    <source>
        <dbReference type="EMBL" id="MBC2398538.1"/>
    </source>
</evidence>
<dbReference type="RefSeq" id="WP_035145714.1">
    <property type="nucleotide sequence ID" value="NZ_JAAZWO010000015.1"/>
</dbReference>
<reference evidence="1 2" key="1">
    <citation type="submission" date="2020-04" db="EMBL/GenBank/DDBJ databases">
        <title>Genomic insights into acetone-butanol-ethanol (ABE) fermentation by sequencing solventogenic clostridia strains.</title>
        <authorList>
            <person name="Brown S."/>
        </authorList>
    </citation>
    <scope>NUCLEOTIDE SEQUENCE [LARGE SCALE GENOMIC DNA]</scope>
    <source>
        <strain evidence="1 2">DJ011</strain>
    </source>
</reference>
<proteinExistence type="predicted"/>
<comment type="caution">
    <text evidence="1">The sequence shown here is derived from an EMBL/GenBank/DDBJ whole genome shotgun (WGS) entry which is preliminary data.</text>
</comment>
<evidence type="ECO:0000313" key="2">
    <source>
        <dbReference type="Proteomes" id="UP000563151"/>
    </source>
</evidence>
<name>A0A923EDE3_CLOTT</name>
<accession>A0A923EDE3</accession>
<dbReference type="AlphaFoldDB" id="A0A923EDE3"/>
<dbReference type="Proteomes" id="UP000563151">
    <property type="component" value="Unassembled WGS sequence"/>
</dbReference>
<protein>
    <submittedName>
        <fullName evidence="1">Uncharacterized protein</fullName>
    </submittedName>
</protein>
<dbReference type="EMBL" id="JAAZWO010000015">
    <property type="protein sequence ID" value="MBC2398538.1"/>
    <property type="molecule type" value="Genomic_DNA"/>
</dbReference>
<sequence length="106" mass="12947">MWTINKSKFKLFYKDICIGEILYTDSDFPWLSGTFTGNDYFKSFKPFFDSLVESLDKDIEFDESKWNPEWSEFKNWSLIDEYDEVTPICMPMIYTNQWEIGWRLRF</sequence>
<keyword evidence="2" id="KW-1185">Reference proteome</keyword>
<organism evidence="1 2">
    <name type="scientific">Clostridium tetanomorphum</name>
    <dbReference type="NCBI Taxonomy" id="1553"/>
    <lineage>
        <taxon>Bacteria</taxon>
        <taxon>Bacillati</taxon>
        <taxon>Bacillota</taxon>
        <taxon>Clostridia</taxon>
        <taxon>Eubacteriales</taxon>
        <taxon>Clostridiaceae</taxon>
        <taxon>Clostridium</taxon>
    </lineage>
</organism>
<gene>
    <name evidence="1" type="ORF">HGG79_12250</name>
</gene>